<dbReference type="Gene3D" id="3.40.50.1820">
    <property type="entry name" value="alpha/beta hydrolase"/>
    <property type="match status" value="1"/>
</dbReference>
<dbReference type="InterPro" id="IPR029058">
    <property type="entry name" value="AB_hydrolase_fold"/>
</dbReference>
<dbReference type="RefSeq" id="WP_201638066.1">
    <property type="nucleotide sequence ID" value="NZ_JAEQNB010000008.1"/>
</dbReference>
<protein>
    <submittedName>
        <fullName evidence="1">DUF2974 domain-containing protein</fullName>
    </submittedName>
</protein>
<sequence length="270" mass="29564">MATFRDYAQLSNFVYTANLKDAPLGQTISELKNTLSVWRDGVDVEVVGDWTLVATLDKPVSGFFGAAFQKGTEVVVAYRGTEPNVFGDWMADAAFGSRLLERMNPQMKDALDLFATVQAQFPTATLTITGHSLGGGLAQKAAMTYDIQTYTFNGPGAMHAATFDEHMKFLRGDYDQLITNYVQSGDIFVGDNRMLKHAGQVILLNPGQLGDSLEQIDKILHFAYHPIANFDADCLDDGSLNQAHVDKVRLEDKPGLLRDTADALLKAHLG</sequence>
<dbReference type="Pfam" id="PF26363">
    <property type="entry name" value="Phospholipase-like"/>
    <property type="match status" value="1"/>
</dbReference>
<name>A0ABS1JFL0_9BACL</name>
<evidence type="ECO:0000313" key="1">
    <source>
        <dbReference type="EMBL" id="MBL0389071.1"/>
    </source>
</evidence>
<dbReference type="SUPFAM" id="SSF53474">
    <property type="entry name" value="alpha/beta-Hydrolases"/>
    <property type="match status" value="1"/>
</dbReference>
<comment type="caution">
    <text evidence="1">The sequence shown here is derived from an EMBL/GenBank/DDBJ whole genome shotgun (WGS) entry which is preliminary data.</text>
</comment>
<dbReference type="EMBL" id="JAEQNB010000008">
    <property type="protein sequence ID" value="MBL0389071.1"/>
    <property type="molecule type" value="Genomic_DNA"/>
</dbReference>
<gene>
    <name evidence="1" type="ORF">JJB07_20980</name>
</gene>
<keyword evidence="2" id="KW-1185">Reference proteome</keyword>
<organism evidence="1 2">
    <name type="scientific">Tumebacillus amylolyticus</name>
    <dbReference type="NCBI Taxonomy" id="2801339"/>
    <lineage>
        <taxon>Bacteria</taxon>
        <taxon>Bacillati</taxon>
        <taxon>Bacillota</taxon>
        <taxon>Bacilli</taxon>
        <taxon>Bacillales</taxon>
        <taxon>Alicyclobacillaceae</taxon>
        <taxon>Tumebacillus</taxon>
    </lineage>
</organism>
<dbReference type="Proteomes" id="UP000602284">
    <property type="component" value="Unassembled WGS sequence"/>
</dbReference>
<reference evidence="1 2" key="1">
    <citation type="submission" date="2021-01" db="EMBL/GenBank/DDBJ databases">
        <title>Tumebacillus sp. strain ITR2 16S ribosomal RNA gene Genome sequencing and assembly.</title>
        <authorList>
            <person name="Kang M."/>
        </authorList>
    </citation>
    <scope>NUCLEOTIDE SEQUENCE [LARGE SCALE GENOMIC DNA]</scope>
    <source>
        <strain evidence="1 2">ITR2</strain>
    </source>
</reference>
<evidence type="ECO:0000313" key="2">
    <source>
        <dbReference type="Proteomes" id="UP000602284"/>
    </source>
</evidence>
<proteinExistence type="predicted"/>
<accession>A0ABS1JFL0</accession>